<feature type="compositionally biased region" description="Basic and acidic residues" evidence="1">
    <location>
        <begin position="59"/>
        <end position="74"/>
    </location>
</feature>
<organism evidence="2">
    <name type="scientific">Rhizophagus irregularis (strain DAOM 181602 / DAOM 197198 / MUCL 43194)</name>
    <name type="common">Arbuscular mycorrhizal fungus</name>
    <name type="synonym">Glomus intraradices</name>
    <dbReference type="NCBI Taxonomy" id="747089"/>
    <lineage>
        <taxon>Eukaryota</taxon>
        <taxon>Fungi</taxon>
        <taxon>Fungi incertae sedis</taxon>
        <taxon>Mucoromycota</taxon>
        <taxon>Glomeromycotina</taxon>
        <taxon>Glomeromycetes</taxon>
        <taxon>Glomerales</taxon>
        <taxon>Glomeraceae</taxon>
        <taxon>Rhizophagus</taxon>
    </lineage>
</organism>
<dbReference type="AlphaFoldDB" id="U9TA98"/>
<evidence type="ECO:0000256" key="1">
    <source>
        <dbReference type="SAM" id="MobiDB-lite"/>
    </source>
</evidence>
<reference evidence="2" key="1">
    <citation type="submission" date="2013-07" db="EMBL/GenBank/DDBJ databases">
        <title>The genome of an arbuscular mycorrhizal fungus provides insights into the evolution of the oldest plant symbiosis.</title>
        <authorList>
            <consortium name="DOE Joint Genome Institute"/>
            <person name="Tisserant E."/>
            <person name="Malbreil M."/>
            <person name="Kuo A."/>
            <person name="Kohler A."/>
            <person name="Symeonidi A."/>
            <person name="Balestrini R."/>
            <person name="Charron P."/>
            <person name="Duensing N."/>
            <person name="Frei-dit-Frey N."/>
            <person name="Gianinazzi-Pearson V."/>
            <person name="Gilbert B."/>
            <person name="Handa Y."/>
            <person name="Hijri M."/>
            <person name="Kaul R."/>
            <person name="Kawaguchi M."/>
            <person name="Krajinski F."/>
            <person name="Lammers P."/>
            <person name="Lapierre D."/>
            <person name="Masclaux F.G."/>
            <person name="Murat C."/>
            <person name="Morin E."/>
            <person name="Ndikumana S."/>
            <person name="Pagni M."/>
            <person name="Petitpierre D."/>
            <person name="Requena N."/>
            <person name="Rosikiewicz P."/>
            <person name="Riley R."/>
            <person name="Saito K."/>
            <person name="San Clemente H."/>
            <person name="Shapiro H."/>
            <person name="van Tuinen D."/>
            <person name="Becard G."/>
            <person name="Bonfante P."/>
            <person name="Paszkowski U."/>
            <person name="Shachar-Hill Y."/>
            <person name="Young J.P."/>
            <person name="Sanders I.R."/>
            <person name="Henrissat B."/>
            <person name="Rensing S.A."/>
            <person name="Grigoriev I.V."/>
            <person name="Corradi N."/>
            <person name="Roux C."/>
            <person name="Martin F."/>
        </authorList>
    </citation>
    <scope>NUCLEOTIDE SEQUENCE</scope>
    <source>
        <strain evidence="2">DAOM 197198</strain>
    </source>
</reference>
<protein>
    <submittedName>
        <fullName evidence="2">Uncharacterized protein</fullName>
    </submittedName>
</protein>
<dbReference type="VEuPathDB" id="FungiDB:RhiirFUN_014125"/>
<sequence length="74" mass="8554">MDLILVQTLKPYVKPDERKGLLLKQRDELIDGHGSFKERILNRNGRASITKSTIVPSEKQMEDFDKNSARELNQ</sequence>
<name>U9TA98_RHIID</name>
<evidence type="ECO:0000313" key="2">
    <source>
        <dbReference type="EMBL" id="ESA05045.1"/>
    </source>
</evidence>
<gene>
    <name evidence="2" type="ORF">GLOINDRAFT_36040</name>
</gene>
<dbReference type="EMBL" id="KI293564">
    <property type="protein sequence ID" value="ESA05045.1"/>
    <property type="molecule type" value="Genomic_DNA"/>
</dbReference>
<proteinExistence type="predicted"/>
<accession>U9TA98</accession>
<dbReference type="HOGENOM" id="CLU_2689076_0_0_1"/>
<feature type="region of interest" description="Disordered" evidence="1">
    <location>
        <begin position="51"/>
        <end position="74"/>
    </location>
</feature>